<evidence type="ECO:0000256" key="5">
    <source>
        <dbReference type="ARBA" id="ARBA00038394"/>
    </source>
</evidence>
<dbReference type="CDD" id="cd00200">
    <property type="entry name" value="WD40"/>
    <property type="match status" value="1"/>
</dbReference>
<keyword evidence="1 7" id="KW-0853">WD repeat</keyword>
<name>A0ABR2YXB8_9CHLO</name>
<keyword evidence="3" id="KW-0677">Repeat</keyword>
<dbReference type="InterPro" id="IPR015943">
    <property type="entry name" value="WD40/YVTN_repeat-like_dom_sf"/>
</dbReference>
<keyword evidence="2" id="KW-0507">mRNA processing</keyword>
<feature type="repeat" description="WD" evidence="7">
    <location>
        <begin position="264"/>
        <end position="305"/>
    </location>
</feature>
<feature type="repeat" description="WD" evidence="7">
    <location>
        <begin position="55"/>
        <end position="96"/>
    </location>
</feature>
<dbReference type="Proteomes" id="UP001491310">
    <property type="component" value="Unassembled WGS sequence"/>
</dbReference>
<dbReference type="InterPro" id="IPR001680">
    <property type="entry name" value="WD40_rpt"/>
</dbReference>
<dbReference type="PROSITE" id="PS50082">
    <property type="entry name" value="WD_REPEATS_2"/>
    <property type="match status" value="2"/>
</dbReference>
<evidence type="ECO:0000256" key="6">
    <source>
        <dbReference type="ARBA" id="ARBA00040390"/>
    </source>
</evidence>
<protein>
    <recommendedName>
        <fullName evidence="6">Serine-threonine kinase receptor-associated protein</fullName>
    </recommendedName>
</protein>
<proteinExistence type="inferred from homology"/>
<comment type="similarity">
    <text evidence="5">Belongs to the WD repeat STRAP family.</text>
</comment>
<sequence length="317" mass="34574">MKRAQNPQICHGHSRPIVELAYSPVTPDGYFLTSASKDGLPMLRNGANGDWIGTFQGHKGAVWSCGLNSTAMLAATASADFSAKVWDAITGDELHHLEHGHIVRTVQFAQQASKFVTGGYFQQRLRIYDLQKMDAEPATVRDVPDKIRCAAWHQEDTLLLTSYTDQPGIGVWDIRTGGLAKTLETGKEVTSIEVSRDGRHITTADGTEVRFWDGERLEPIKAFSQPYSVESASFCPEKGRFVAGGGDMWAHLHDYETGAELECNKGHHGPVHTIRFAPGGDSYASGSEDGTIRIWETDYAQKTENGEAPAAPAVNGS</sequence>
<keyword evidence="9" id="KW-1185">Reference proteome</keyword>
<reference evidence="8 9" key="1">
    <citation type="journal article" date="2024" name="Nat. Commun.">
        <title>Phylogenomics reveals the evolutionary origins of lichenization in chlorophyte algae.</title>
        <authorList>
            <person name="Puginier C."/>
            <person name="Libourel C."/>
            <person name="Otte J."/>
            <person name="Skaloud P."/>
            <person name="Haon M."/>
            <person name="Grisel S."/>
            <person name="Petersen M."/>
            <person name="Berrin J.G."/>
            <person name="Delaux P.M."/>
            <person name="Dal Grande F."/>
            <person name="Keller J."/>
        </authorList>
    </citation>
    <scope>NUCLEOTIDE SEQUENCE [LARGE SCALE GENOMIC DNA]</scope>
    <source>
        <strain evidence="8 9">SAG 216-7</strain>
    </source>
</reference>
<comment type="caution">
    <text evidence="8">The sequence shown here is derived from an EMBL/GenBank/DDBJ whole genome shotgun (WGS) entry which is preliminary data.</text>
</comment>
<dbReference type="SMART" id="SM00320">
    <property type="entry name" value="WD40"/>
    <property type="match status" value="7"/>
</dbReference>
<dbReference type="PANTHER" id="PTHR19877:SF13">
    <property type="entry name" value="SERINE-THREONINE KINASE RECEPTOR-ASSOCIATED PROTEIN"/>
    <property type="match status" value="1"/>
</dbReference>
<evidence type="ECO:0000256" key="1">
    <source>
        <dbReference type="ARBA" id="ARBA00022574"/>
    </source>
</evidence>
<dbReference type="Pfam" id="PF00400">
    <property type="entry name" value="WD40"/>
    <property type="match status" value="3"/>
</dbReference>
<accession>A0ABR2YXB8</accession>
<organism evidence="8 9">
    <name type="scientific">Coccomyxa subellipsoidea</name>
    <dbReference type="NCBI Taxonomy" id="248742"/>
    <lineage>
        <taxon>Eukaryota</taxon>
        <taxon>Viridiplantae</taxon>
        <taxon>Chlorophyta</taxon>
        <taxon>core chlorophytes</taxon>
        <taxon>Trebouxiophyceae</taxon>
        <taxon>Trebouxiophyceae incertae sedis</taxon>
        <taxon>Coccomyxaceae</taxon>
        <taxon>Coccomyxa</taxon>
    </lineage>
</organism>
<keyword evidence="4" id="KW-0508">mRNA splicing</keyword>
<dbReference type="InterPro" id="IPR036322">
    <property type="entry name" value="WD40_repeat_dom_sf"/>
</dbReference>
<dbReference type="EMBL" id="JALJOT010000004">
    <property type="protein sequence ID" value="KAK9915964.1"/>
    <property type="molecule type" value="Genomic_DNA"/>
</dbReference>
<dbReference type="PROSITE" id="PS50294">
    <property type="entry name" value="WD_REPEATS_REGION"/>
    <property type="match status" value="2"/>
</dbReference>
<evidence type="ECO:0000256" key="7">
    <source>
        <dbReference type="PROSITE-ProRule" id="PRU00221"/>
    </source>
</evidence>
<evidence type="ECO:0000256" key="3">
    <source>
        <dbReference type="ARBA" id="ARBA00022737"/>
    </source>
</evidence>
<gene>
    <name evidence="8" type="ORF">WJX75_006652</name>
</gene>
<evidence type="ECO:0000313" key="8">
    <source>
        <dbReference type="EMBL" id="KAK9915964.1"/>
    </source>
</evidence>
<dbReference type="PANTHER" id="PTHR19877">
    <property type="entry name" value="EUKARYOTIC TRANSLATION INITIATION FACTOR 3 SUBUNIT I"/>
    <property type="match status" value="1"/>
</dbReference>
<evidence type="ECO:0000313" key="9">
    <source>
        <dbReference type="Proteomes" id="UP001491310"/>
    </source>
</evidence>
<dbReference type="Gene3D" id="2.130.10.10">
    <property type="entry name" value="YVTN repeat-like/Quinoprotein amine dehydrogenase"/>
    <property type="match status" value="1"/>
</dbReference>
<evidence type="ECO:0000256" key="4">
    <source>
        <dbReference type="ARBA" id="ARBA00023187"/>
    </source>
</evidence>
<evidence type="ECO:0000256" key="2">
    <source>
        <dbReference type="ARBA" id="ARBA00022664"/>
    </source>
</evidence>
<dbReference type="SUPFAM" id="SSF50978">
    <property type="entry name" value="WD40 repeat-like"/>
    <property type="match status" value="1"/>
</dbReference>